<dbReference type="GO" id="GO:0003677">
    <property type="term" value="F:DNA binding"/>
    <property type="evidence" value="ECO:0007669"/>
    <property type="project" value="UniProtKB-KW"/>
</dbReference>
<protein>
    <recommendedName>
        <fullName evidence="6">AP2/ERF domain-containing protein</fullName>
    </recommendedName>
</protein>
<evidence type="ECO:0000256" key="1">
    <source>
        <dbReference type="ARBA" id="ARBA00004123"/>
    </source>
</evidence>
<dbReference type="Proteomes" id="UP001231189">
    <property type="component" value="Unassembled WGS sequence"/>
</dbReference>
<organism evidence="7 8">
    <name type="scientific">Lolium multiflorum</name>
    <name type="common">Italian ryegrass</name>
    <name type="synonym">Lolium perenne subsp. multiflorum</name>
    <dbReference type="NCBI Taxonomy" id="4521"/>
    <lineage>
        <taxon>Eukaryota</taxon>
        <taxon>Viridiplantae</taxon>
        <taxon>Streptophyta</taxon>
        <taxon>Embryophyta</taxon>
        <taxon>Tracheophyta</taxon>
        <taxon>Spermatophyta</taxon>
        <taxon>Magnoliopsida</taxon>
        <taxon>Liliopsida</taxon>
        <taxon>Poales</taxon>
        <taxon>Poaceae</taxon>
        <taxon>BOP clade</taxon>
        <taxon>Pooideae</taxon>
        <taxon>Poodae</taxon>
        <taxon>Poeae</taxon>
        <taxon>Poeae Chloroplast Group 2 (Poeae type)</taxon>
        <taxon>Loliodinae</taxon>
        <taxon>Loliinae</taxon>
        <taxon>Lolium</taxon>
    </lineage>
</organism>
<sequence>MNQGRADLSCGGASRSYDGFIRSGASSSWYPDLSVPQQHHDLCKRVWEAWVAEITNRKNHKRIWIWINTFHLAAQMAKVYDIESVNLHGSDTKLNIKLGSPDYFCIPRRRVVSKVRYCPWPLA</sequence>
<dbReference type="SUPFAM" id="SSF54171">
    <property type="entry name" value="DNA-binding domain"/>
    <property type="match status" value="1"/>
</dbReference>
<keyword evidence="4" id="KW-0804">Transcription</keyword>
<gene>
    <name evidence="7" type="ORF">QYE76_012067</name>
</gene>
<evidence type="ECO:0000256" key="2">
    <source>
        <dbReference type="ARBA" id="ARBA00023015"/>
    </source>
</evidence>
<name>A0AAD8U0D8_LOLMU</name>
<evidence type="ECO:0000256" key="4">
    <source>
        <dbReference type="ARBA" id="ARBA00023163"/>
    </source>
</evidence>
<comment type="subcellular location">
    <subcellularLocation>
        <location evidence="1">Nucleus</location>
    </subcellularLocation>
</comment>
<dbReference type="GO" id="GO:0003700">
    <property type="term" value="F:DNA-binding transcription factor activity"/>
    <property type="evidence" value="ECO:0007669"/>
    <property type="project" value="InterPro"/>
</dbReference>
<dbReference type="Gene3D" id="3.30.730.10">
    <property type="entry name" value="AP2/ERF domain"/>
    <property type="match status" value="1"/>
</dbReference>
<comment type="caution">
    <text evidence="7">The sequence shown here is derived from an EMBL/GenBank/DDBJ whole genome shotgun (WGS) entry which is preliminary data.</text>
</comment>
<keyword evidence="3" id="KW-0238">DNA-binding</keyword>
<keyword evidence="5" id="KW-0539">Nucleus</keyword>
<evidence type="ECO:0000259" key="6">
    <source>
        <dbReference type="PROSITE" id="PS51032"/>
    </source>
</evidence>
<dbReference type="GO" id="GO:0005634">
    <property type="term" value="C:nucleus"/>
    <property type="evidence" value="ECO:0007669"/>
    <property type="project" value="UniProtKB-SubCell"/>
</dbReference>
<dbReference type="InterPro" id="IPR016177">
    <property type="entry name" value="DNA-bd_dom_sf"/>
</dbReference>
<accession>A0AAD8U0D8</accession>
<evidence type="ECO:0000256" key="5">
    <source>
        <dbReference type="ARBA" id="ARBA00023242"/>
    </source>
</evidence>
<evidence type="ECO:0000313" key="7">
    <source>
        <dbReference type="EMBL" id="KAK1695370.1"/>
    </source>
</evidence>
<reference evidence="7" key="1">
    <citation type="submission" date="2023-07" db="EMBL/GenBank/DDBJ databases">
        <title>A chromosome-level genome assembly of Lolium multiflorum.</title>
        <authorList>
            <person name="Chen Y."/>
            <person name="Copetti D."/>
            <person name="Kolliker R."/>
            <person name="Studer B."/>
        </authorList>
    </citation>
    <scope>NUCLEOTIDE SEQUENCE</scope>
    <source>
        <strain evidence="7">02402/16</strain>
        <tissue evidence="7">Leaf</tissue>
    </source>
</reference>
<feature type="domain" description="AP2/ERF" evidence="6">
    <location>
        <begin position="38"/>
        <end position="97"/>
    </location>
</feature>
<dbReference type="InterPro" id="IPR036955">
    <property type="entry name" value="AP2/ERF_dom_sf"/>
</dbReference>
<dbReference type="InterPro" id="IPR001471">
    <property type="entry name" value="AP2/ERF_dom"/>
</dbReference>
<keyword evidence="8" id="KW-1185">Reference proteome</keyword>
<proteinExistence type="predicted"/>
<dbReference type="EMBL" id="JAUUTY010000001">
    <property type="protein sequence ID" value="KAK1695370.1"/>
    <property type="molecule type" value="Genomic_DNA"/>
</dbReference>
<keyword evidence="2" id="KW-0805">Transcription regulation</keyword>
<dbReference type="PROSITE" id="PS51032">
    <property type="entry name" value="AP2_ERF"/>
    <property type="match status" value="1"/>
</dbReference>
<evidence type="ECO:0000256" key="3">
    <source>
        <dbReference type="ARBA" id="ARBA00023125"/>
    </source>
</evidence>
<dbReference type="AlphaFoldDB" id="A0AAD8U0D8"/>
<evidence type="ECO:0000313" key="8">
    <source>
        <dbReference type="Proteomes" id="UP001231189"/>
    </source>
</evidence>